<feature type="active site" description="Charge relay system" evidence="6 7">
    <location>
        <position position="23"/>
    </location>
</feature>
<feature type="domain" description="C5a peptidase/Subtilisin-like protease SBT2-like Fn3-like" evidence="9">
    <location>
        <begin position="466"/>
        <end position="581"/>
    </location>
</feature>
<dbReference type="InterPro" id="IPR015500">
    <property type="entry name" value="Peptidase_S8_subtilisin-rel"/>
</dbReference>
<dbReference type="EMBL" id="KB933041">
    <property type="protein sequence ID" value="EOO01147.1"/>
    <property type="molecule type" value="Genomic_DNA"/>
</dbReference>
<reference evidence="11" key="1">
    <citation type="journal article" date="2013" name="Genome Announc.">
        <title>Draft genome sequence of the ascomycete Phaeoacremonium aleophilum strain UCR-PA7, a causal agent of the esca disease complex in grapevines.</title>
        <authorList>
            <person name="Blanco-Ulate B."/>
            <person name="Rolshausen P."/>
            <person name="Cantu D."/>
        </authorList>
    </citation>
    <scope>NUCLEOTIDE SEQUENCE [LARGE SCALE GENOMIC DNA]</scope>
    <source>
        <strain evidence="11">UCR-PA7</strain>
    </source>
</reference>
<proteinExistence type="inferred from homology"/>
<evidence type="ECO:0000256" key="2">
    <source>
        <dbReference type="ARBA" id="ARBA00022670"/>
    </source>
</evidence>
<dbReference type="PRINTS" id="PR00723">
    <property type="entry name" value="SUBTILISIN"/>
</dbReference>
<comment type="similarity">
    <text evidence="1 7">Belongs to the peptidase S8 family.</text>
</comment>
<gene>
    <name evidence="10" type="ORF">UCRPA7_3349</name>
</gene>
<dbReference type="InterPro" id="IPR000209">
    <property type="entry name" value="Peptidase_S8/S53_dom"/>
</dbReference>
<evidence type="ECO:0000313" key="11">
    <source>
        <dbReference type="Proteomes" id="UP000014074"/>
    </source>
</evidence>
<dbReference type="InterPro" id="IPR010435">
    <property type="entry name" value="C5a/SBT2-like_Fn3"/>
</dbReference>
<dbReference type="OrthoDB" id="10256524at2759"/>
<dbReference type="InterPro" id="IPR050131">
    <property type="entry name" value="Peptidase_S8_subtilisin-like"/>
</dbReference>
<keyword evidence="11" id="KW-1185">Reference proteome</keyword>
<feature type="active site" description="Charge relay system" evidence="6 7">
    <location>
        <position position="75"/>
    </location>
</feature>
<dbReference type="InterPro" id="IPR022398">
    <property type="entry name" value="Peptidase_S8_His-AS"/>
</dbReference>
<dbReference type="Pfam" id="PF00082">
    <property type="entry name" value="Peptidase_S8"/>
    <property type="match status" value="1"/>
</dbReference>
<dbReference type="InterPro" id="IPR023827">
    <property type="entry name" value="Peptidase_S8_Asp-AS"/>
</dbReference>
<dbReference type="HOGENOM" id="CLU_003559_1_0_1"/>
<dbReference type="Gene3D" id="3.40.50.200">
    <property type="entry name" value="Peptidase S8/S53 domain"/>
    <property type="match status" value="2"/>
</dbReference>
<evidence type="ECO:0000256" key="5">
    <source>
        <dbReference type="ARBA" id="ARBA00022825"/>
    </source>
</evidence>
<dbReference type="PROSITE" id="PS00136">
    <property type="entry name" value="SUBTILASE_ASP"/>
    <property type="match status" value="1"/>
</dbReference>
<dbReference type="PANTHER" id="PTHR43806:SF66">
    <property type="entry name" value="SERIN ENDOPEPTIDASE"/>
    <property type="match status" value="1"/>
</dbReference>
<dbReference type="InterPro" id="IPR034187">
    <property type="entry name" value="Peptidases_S8_5"/>
</dbReference>
<dbReference type="Proteomes" id="UP000014074">
    <property type="component" value="Unassembled WGS sequence"/>
</dbReference>
<dbReference type="KEGG" id="tmn:UCRPA7_3349"/>
<dbReference type="AlphaFoldDB" id="R8BP80"/>
<dbReference type="InterPro" id="IPR036852">
    <property type="entry name" value="Peptidase_S8/S53_dom_sf"/>
</dbReference>
<evidence type="ECO:0000313" key="10">
    <source>
        <dbReference type="EMBL" id="EOO01147.1"/>
    </source>
</evidence>
<protein>
    <submittedName>
        <fullName evidence="10">Putative subtilisin-like protease protein</fullName>
    </submittedName>
</protein>
<dbReference type="Pfam" id="PF06280">
    <property type="entry name" value="fn3_5"/>
    <property type="match status" value="1"/>
</dbReference>
<dbReference type="RefSeq" id="XP_007914125.1">
    <property type="nucleotide sequence ID" value="XM_007915934.1"/>
</dbReference>
<evidence type="ECO:0000256" key="1">
    <source>
        <dbReference type="ARBA" id="ARBA00011073"/>
    </source>
</evidence>
<dbReference type="PANTHER" id="PTHR43806">
    <property type="entry name" value="PEPTIDASE S8"/>
    <property type="match status" value="1"/>
</dbReference>
<evidence type="ECO:0000256" key="6">
    <source>
        <dbReference type="PIRSR" id="PIRSR615500-1"/>
    </source>
</evidence>
<organism evidence="10 11">
    <name type="scientific">Phaeoacremonium minimum (strain UCR-PA7)</name>
    <name type="common">Esca disease fungus</name>
    <name type="synonym">Togninia minima</name>
    <dbReference type="NCBI Taxonomy" id="1286976"/>
    <lineage>
        <taxon>Eukaryota</taxon>
        <taxon>Fungi</taxon>
        <taxon>Dikarya</taxon>
        <taxon>Ascomycota</taxon>
        <taxon>Pezizomycotina</taxon>
        <taxon>Sordariomycetes</taxon>
        <taxon>Sordariomycetidae</taxon>
        <taxon>Togniniales</taxon>
        <taxon>Togniniaceae</taxon>
        <taxon>Phaeoacremonium</taxon>
    </lineage>
</organism>
<evidence type="ECO:0000256" key="7">
    <source>
        <dbReference type="PROSITE-ProRule" id="PRU01240"/>
    </source>
</evidence>
<dbReference type="GO" id="GO:0016020">
    <property type="term" value="C:membrane"/>
    <property type="evidence" value="ECO:0007669"/>
    <property type="project" value="InterPro"/>
</dbReference>
<evidence type="ECO:0000259" key="8">
    <source>
        <dbReference type="Pfam" id="PF00082"/>
    </source>
</evidence>
<keyword evidence="2 7" id="KW-0645">Protease</keyword>
<evidence type="ECO:0000256" key="4">
    <source>
        <dbReference type="ARBA" id="ARBA00022801"/>
    </source>
</evidence>
<dbReference type="eggNOG" id="KOG4266">
    <property type="taxonomic scope" value="Eukaryota"/>
</dbReference>
<dbReference type="SUPFAM" id="SSF52743">
    <property type="entry name" value="Subtilisin-like"/>
    <property type="match status" value="1"/>
</dbReference>
<evidence type="ECO:0000259" key="9">
    <source>
        <dbReference type="Pfam" id="PF06280"/>
    </source>
</evidence>
<dbReference type="CDD" id="cd07489">
    <property type="entry name" value="Peptidases_S8_5"/>
    <property type="match status" value="1"/>
</dbReference>
<dbReference type="GeneID" id="19323689"/>
<name>R8BP80_PHAM7</name>
<feature type="domain" description="Peptidase S8/S53" evidence="8">
    <location>
        <begin position="14"/>
        <end position="431"/>
    </location>
</feature>
<accession>R8BP80</accession>
<keyword evidence="5 7" id="KW-0720">Serine protease</keyword>
<evidence type="ECO:0000256" key="3">
    <source>
        <dbReference type="ARBA" id="ARBA00022729"/>
    </source>
</evidence>
<sequence>MTGVDAMHDLGYKGQGVKIAILDTGVDYRHPALGGGFGEGFKVAGGYDFVGDDYTGANMPVPDADPVVECLDGGHGTHVAGIIGAQDPEGVGFGIVGVAPEASLYMYRILGCEGGVTDDVIIQGFQAAAEEGVDLISMSVGGVRAWETASLFESVFASIKKRGIGMLVAAGNDGESGPYYTSWPALDPSIISVGSTSNLAFPTAYNVEDVDGNVAEYARIAPLEGTYNVFIADSDDGFCDQSAWDTAAEIFSDPDKVIAIMNWDGYCSQSLIYYMGKTGFKNFWAYIDDDADLNLYPPGYVPYDFVRFRKSEFEKLLPSIQANGWAATLTFKDQNVHDTKQPTARTVSYYSSFGPTVEMSMKPQLSAPGGTILSSWPTTDGLGYAVISGTSMATPHLAGCYALLKQAYPELTPDDILHRLQTTATPLEQFGYDGLLTGTLQQGAGLVNVYNAFNYDSIISPAQLNLRDSTSPEPQSITIENKSSKPKTYTIGHKGSSLVNASPNVYERGYAERFYWAENNSPNFASVSFSQNTITLSAGAGITFKATVRAPTTDVDPSKLPIYGGYITITDNDSKEYVVPYIGVPYTRNSQPTLDFSDLLNITTKPLPPKYIPNIPMVRAMDINKRVNDIETFTFPAWAPPPDSDEDQDDDNDPQIEFVIRQPSEYVRFDAVSPTYKIRPTRYGFNPCKARSLNLTEPPMEPVEEFLGIPSYGLLFSYIGGFDKPYSPFQELYIGYGFNSVIWDWAEVAAPNGTLLQLPNADYRVLVRALRWGYDWEDPEGYESWLSPVIRVNIGDPGYPNPY</sequence>
<dbReference type="PROSITE" id="PS51892">
    <property type="entry name" value="SUBTILASE"/>
    <property type="match status" value="1"/>
</dbReference>
<feature type="active site" description="Charge relay system" evidence="6 7">
    <location>
        <position position="391"/>
    </location>
</feature>
<keyword evidence="4 7" id="KW-0378">Hydrolase</keyword>
<keyword evidence="3" id="KW-0732">Signal</keyword>
<dbReference type="GO" id="GO:0004252">
    <property type="term" value="F:serine-type endopeptidase activity"/>
    <property type="evidence" value="ECO:0007669"/>
    <property type="project" value="UniProtKB-UniRule"/>
</dbReference>
<dbReference type="PROSITE" id="PS00137">
    <property type="entry name" value="SUBTILASE_HIS"/>
    <property type="match status" value="1"/>
</dbReference>
<dbReference type="GO" id="GO:0006508">
    <property type="term" value="P:proteolysis"/>
    <property type="evidence" value="ECO:0007669"/>
    <property type="project" value="UniProtKB-KW"/>
</dbReference>